<comment type="caution">
    <text evidence="1">The sequence shown here is derived from an EMBL/GenBank/DDBJ whole genome shotgun (WGS) entry which is preliminary data.</text>
</comment>
<evidence type="ECO:0000313" key="1">
    <source>
        <dbReference type="EMBL" id="RBA28169.1"/>
    </source>
</evidence>
<name>A0A365P122_9FLAO</name>
<dbReference type="EMBL" id="QLST01000009">
    <property type="protein sequence ID" value="RBA28169.1"/>
    <property type="molecule type" value="Genomic_DNA"/>
</dbReference>
<protein>
    <submittedName>
        <fullName evidence="1">Uncharacterized protein</fullName>
    </submittedName>
</protein>
<dbReference type="Pfam" id="PF18762">
    <property type="entry name" value="Kinase-PolyVal"/>
    <property type="match status" value="1"/>
</dbReference>
<organism evidence="1 2">
    <name type="scientific">Flavobacterium tibetense</name>
    <dbReference type="NCBI Taxonomy" id="2233533"/>
    <lineage>
        <taxon>Bacteria</taxon>
        <taxon>Pseudomonadati</taxon>
        <taxon>Bacteroidota</taxon>
        <taxon>Flavobacteriia</taxon>
        <taxon>Flavobacteriales</taxon>
        <taxon>Flavobacteriaceae</taxon>
        <taxon>Flavobacterium</taxon>
    </lineage>
</organism>
<reference evidence="1 2" key="1">
    <citation type="submission" date="2018-06" db="EMBL/GenBank/DDBJ databases">
        <title>Flavobacterium tibetense sp. nov., isolated from a wetland YonghuCo on Tibetan Plateau.</title>
        <authorList>
            <person name="Xing P."/>
            <person name="Phurbu D."/>
            <person name="Lu H."/>
        </authorList>
    </citation>
    <scope>NUCLEOTIDE SEQUENCE [LARGE SCALE GENOMIC DNA]</scope>
    <source>
        <strain evidence="1 2">YH5</strain>
    </source>
</reference>
<dbReference type="OrthoDB" id="1079625at2"/>
<accession>A0A365P122</accession>
<dbReference type="InterPro" id="IPR041055">
    <property type="entry name" value="Kinase-PolyVal"/>
</dbReference>
<proteinExistence type="predicted"/>
<evidence type="ECO:0000313" key="2">
    <source>
        <dbReference type="Proteomes" id="UP000253319"/>
    </source>
</evidence>
<dbReference type="Proteomes" id="UP000253319">
    <property type="component" value="Unassembled WGS sequence"/>
</dbReference>
<dbReference type="RefSeq" id="WP_113989213.1">
    <property type="nucleotide sequence ID" value="NZ_QLST01000009.1"/>
</dbReference>
<sequence>MNDEIQHILSGKSQVKHGDFIQTILSFLRRSEATSDLVKEDKHFKEKETAHLVNYISEEKFWIENINLTNYISQGAEQKVYLQDEKSVIKLNDSIYYTSWKDYLNNLLLNNYFFSDTAYELLGFYRNENVLYAVVEQPFVKATEKTNLELVKQFMESNGFENTRNNDYINKKIGVILEDLHDENVLTQNGILFFIDTVFYII</sequence>
<keyword evidence="2" id="KW-1185">Reference proteome</keyword>
<dbReference type="AlphaFoldDB" id="A0A365P122"/>
<gene>
    <name evidence="1" type="ORF">DPN68_08425</name>
</gene>